<protein>
    <submittedName>
        <fullName evidence="1">Uncharacterized protein</fullName>
    </submittedName>
</protein>
<reference evidence="1" key="1">
    <citation type="submission" date="2020-10" db="EMBL/GenBank/DDBJ databases">
        <title>Taxonomic study of unclassified bacteria belonging to the class Ktedonobacteria.</title>
        <authorList>
            <person name="Yabe S."/>
            <person name="Wang C.M."/>
            <person name="Zheng Y."/>
            <person name="Sakai Y."/>
            <person name="Cavaletti L."/>
            <person name="Monciardini P."/>
            <person name="Donadio S."/>
        </authorList>
    </citation>
    <scope>NUCLEOTIDE SEQUENCE</scope>
    <source>
        <strain evidence="1">SOSP1-1</strain>
    </source>
</reference>
<evidence type="ECO:0000313" key="1">
    <source>
        <dbReference type="EMBL" id="GHO51387.1"/>
    </source>
</evidence>
<name>A0A8J3MWF5_9CHLR</name>
<accession>A0A8J3MWF5</accession>
<comment type="caution">
    <text evidence="1">The sequence shown here is derived from an EMBL/GenBank/DDBJ whole genome shotgun (WGS) entry which is preliminary data.</text>
</comment>
<gene>
    <name evidence="1" type="ORF">KSX_95500</name>
</gene>
<dbReference type="EMBL" id="BNJF01000012">
    <property type="protein sequence ID" value="GHO51387.1"/>
    <property type="molecule type" value="Genomic_DNA"/>
</dbReference>
<dbReference type="RefSeq" id="WP_220200301.1">
    <property type="nucleotide sequence ID" value="NZ_BNJF01000012.1"/>
</dbReference>
<evidence type="ECO:0000313" key="2">
    <source>
        <dbReference type="Proteomes" id="UP000612362"/>
    </source>
</evidence>
<organism evidence="1 2">
    <name type="scientific">Ktedonospora formicarum</name>
    <dbReference type="NCBI Taxonomy" id="2778364"/>
    <lineage>
        <taxon>Bacteria</taxon>
        <taxon>Bacillati</taxon>
        <taxon>Chloroflexota</taxon>
        <taxon>Ktedonobacteria</taxon>
        <taxon>Ktedonobacterales</taxon>
        <taxon>Ktedonobacteraceae</taxon>
        <taxon>Ktedonospora</taxon>
    </lineage>
</organism>
<keyword evidence="2" id="KW-1185">Reference proteome</keyword>
<proteinExistence type="predicted"/>
<dbReference type="AlphaFoldDB" id="A0A8J3MWF5"/>
<dbReference type="Proteomes" id="UP000612362">
    <property type="component" value="Unassembled WGS sequence"/>
</dbReference>
<sequence length="172" mass="19281">MENSGDYYRKQLDQPTGPALSQLKSVLRIWQAQGHSKHYLSFLLLLEDILEQGDAQESLGAKFLRILQPENIEAQTDQHASGSPEEAFQKLISYRVQLQDSRVRPINSPIPEYAFEAATAPEAAGKALSLHGAHQMKLVIVISAQKEEGYADVVLQPDRSITFESTWEKFLS</sequence>